<organism evidence="3 4">
    <name type="scientific">Podospora aff. communis PSN243</name>
    <dbReference type="NCBI Taxonomy" id="3040156"/>
    <lineage>
        <taxon>Eukaryota</taxon>
        <taxon>Fungi</taxon>
        <taxon>Dikarya</taxon>
        <taxon>Ascomycota</taxon>
        <taxon>Pezizomycotina</taxon>
        <taxon>Sordariomycetes</taxon>
        <taxon>Sordariomycetidae</taxon>
        <taxon>Sordariales</taxon>
        <taxon>Podosporaceae</taxon>
        <taxon>Podospora</taxon>
    </lineage>
</organism>
<keyword evidence="4" id="KW-1185">Reference proteome</keyword>
<reference evidence="3" key="2">
    <citation type="submission" date="2023-05" db="EMBL/GenBank/DDBJ databases">
        <authorList>
            <consortium name="Lawrence Berkeley National Laboratory"/>
            <person name="Steindorff A."/>
            <person name="Hensen N."/>
            <person name="Bonometti L."/>
            <person name="Westerberg I."/>
            <person name="Brannstrom I.O."/>
            <person name="Guillou S."/>
            <person name="Cros-Aarteil S."/>
            <person name="Calhoun S."/>
            <person name="Haridas S."/>
            <person name="Kuo A."/>
            <person name="Mondo S."/>
            <person name="Pangilinan J."/>
            <person name="Riley R."/>
            <person name="Labutti K."/>
            <person name="Andreopoulos B."/>
            <person name="Lipzen A."/>
            <person name="Chen C."/>
            <person name="Yanf M."/>
            <person name="Daum C."/>
            <person name="Ng V."/>
            <person name="Clum A."/>
            <person name="Ohm R."/>
            <person name="Martin F."/>
            <person name="Silar P."/>
            <person name="Natvig D."/>
            <person name="Lalanne C."/>
            <person name="Gautier V."/>
            <person name="Ament-Velasquez S.L."/>
            <person name="Kruys A."/>
            <person name="Hutchinson M.I."/>
            <person name="Powell A.J."/>
            <person name="Barry K."/>
            <person name="Miller A.N."/>
            <person name="Grigoriev I.V."/>
            <person name="Debuchy R."/>
            <person name="Gladieux P."/>
            <person name="Thoren M.H."/>
            <person name="Johannesson H."/>
        </authorList>
    </citation>
    <scope>NUCLEOTIDE SEQUENCE</scope>
    <source>
        <strain evidence="3">PSN243</strain>
    </source>
</reference>
<comment type="caution">
    <text evidence="3">The sequence shown here is derived from an EMBL/GenBank/DDBJ whole genome shotgun (WGS) entry which is preliminary data.</text>
</comment>
<name>A0AAV9G792_9PEZI</name>
<feature type="chain" id="PRO_5043956376" evidence="2">
    <location>
        <begin position="18"/>
        <end position="299"/>
    </location>
</feature>
<reference evidence="3" key="1">
    <citation type="journal article" date="2023" name="Mol. Phylogenet. Evol.">
        <title>Genome-scale phylogeny and comparative genomics of the fungal order Sordariales.</title>
        <authorList>
            <person name="Hensen N."/>
            <person name="Bonometti L."/>
            <person name="Westerberg I."/>
            <person name="Brannstrom I.O."/>
            <person name="Guillou S."/>
            <person name="Cros-Aarteil S."/>
            <person name="Calhoun S."/>
            <person name="Haridas S."/>
            <person name="Kuo A."/>
            <person name="Mondo S."/>
            <person name="Pangilinan J."/>
            <person name="Riley R."/>
            <person name="LaButti K."/>
            <person name="Andreopoulos B."/>
            <person name="Lipzen A."/>
            <person name="Chen C."/>
            <person name="Yan M."/>
            <person name="Daum C."/>
            <person name="Ng V."/>
            <person name="Clum A."/>
            <person name="Steindorff A."/>
            <person name="Ohm R.A."/>
            <person name="Martin F."/>
            <person name="Silar P."/>
            <person name="Natvig D.O."/>
            <person name="Lalanne C."/>
            <person name="Gautier V."/>
            <person name="Ament-Velasquez S.L."/>
            <person name="Kruys A."/>
            <person name="Hutchinson M.I."/>
            <person name="Powell A.J."/>
            <person name="Barry K."/>
            <person name="Miller A.N."/>
            <person name="Grigoriev I.V."/>
            <person name="Debuchy R."/>
            <person name="Gladieux P."/>
            <person name="Hiltunen Thoren M."/>
            <person name="Johannesson H."/>
        </authorList>
    </citation>
    <scope>NUCLEOTIDE SEQUENCE</scope>
    <source>
        <strain evidence="3">PSN243</strain>
    </source>
</reference>
<evidence type="ECO:0000256" key="1">
    <source>
        <dbReference type="SAM" id="MobiDB-lite"/>
    </source>
</evidence>
<evidence type="ECO:0000313" key="4">
    <source>
        <dbReference type="Proteomes" id="UP001321760"/>
    </source>
</evidence>
<dbReference type="Proteomes" id="UP001321760">
    <property type="component" value="Unassembled WGS sequence"/>
</dbReference>
<feature type="region of interest" description="Disordered" evidence="1">
    <location>
        <begin position="278"/>
        <end position="299"/>
    </location>
</feature>
<sequence>MKPTIALLSLLVAPSRAGINWDVYDYGVVKSFKWIRSFPDDGSDPGGFHVHCKASGSFKAKMYRLSDLPADPPQGLAPWHDGIEDFLGHLDYMGSWDGVDHKGQDREIVVMEWVDVPEPVRDWIEDQQRDEREENKKKWYFGVFEKPKKEGEKIHATVKPRPTGMPEAGQEQVPVVADKDKIVVFPGAAAYEILPLWVSKGSSCERALSNLTKYKPQAEDDAILAWVMDHNKPDRDLGKRDMRFRIEALSVTETEEGKKTRLMWEKLHRTVRRNERKIQKEERMKVREELKSGRVRDEL</sequence>
<keyword evidence="2" id="KW-0732">Signal</keyword>
<feature type="signal peptide" evidence="2">
    <location>
        <begin position="1"/>
        <end position="17"/>
    </location>
</feature>
<accession>A0AAV9G792</accession>
<gene>
    <name evidence="3" type="ORF">QBC34DRAFT_362298</name>
</gene>
<evidence type="ECO:0000313" key="3">
    <source>
        <dbReference type="EMBL" id="KAK4443278.1"/>
    </source>
</evidence>
<protein>
    <submittedName>
        <fullName evidence="3">Uncharacterized protein</fullName>
    </submittedName>
</protein>
<dbReference type="AlphaFoldDB" id="A0AAV9G792"/>
<evidence type="ECO:0000256" key="2">
    <source>
        <dbReference type="SAM" id="SignalP"/>
    </source>
</evidence>
<dbReference type="EMBL" id="MU865996">
    <property type="protein sequence ID" value="KAK4443278.1"/>
    <property type="molecule type" value="Genomic_DNA"/>
</dbReference>
<proteinExistence type="predicted"/>